<reference evidence="10 11" key="1">
    <citation type="submission" date="2014-05" db="EMBL/GenBank/DDBJ databases">
        <title>Cellulosimicrobium funkei U11 genome.</title>
        <authorList>
            <person name="Hu C."/>
            <person name="Gong Y."/>
            <person name="Wan W."/>
            <person name="Jiang M."/>
        </authorList>
    </citation>
    <scope>NUCLEOTIDE SEQUENCE [LARGE SCALE GENOMIC DNA]</scope>
    <source>
        <strain evidence="10 11">U11</strain>
    </source>
</reference>
<evidence type="ECO:0000313" key="11">
    <source>
        <dbReference type="Proteomes" id="UP000035265"/>
    </source>
</evidence>
<keyword evidence="5 7" id="KW-0472">Membrane</keyword>
<evidence type="ECO:0000259" key="9">
    <source>
        <dbReference type="Pfam" id="PF00482"/>
    </source>
</evidence>
<feature type="region of interest" description="Disordered" evidence="6">
    <location>
        <begin position="37"/>
        <end position="65"/>
    </location>
</feature>
<dbReference type="InterPro" id="IPR018076">
    <property type="entry name" value="T2SS_GspF_dom"/>
</dbReference>
<protein>
    <recommendedName>
        <fullName evidence="9">Type II secretion system protein GspF domain-containing protein</fullName>
    </recommendedName>
</protein>
<dbReference type="PATRIC" id="fig|264251.5.peg.657"/>
<dbReference type="Proteomes" id="UP000035265">
    <property type="component" value="Unassembled WGS sequence"/>
</dbReference>
<accession>A0A0H2KR60</accession>
<dbReference type="RefSeq" id="WP_231581679.1">
    <property type="nucleotide sequence ID" value="NZ_JNBQ01000002.1"/>
</dbReference>
<comment type="caution">
    <text evidence="10">The sequence shown here is derived from an EMBL/GenBank/DDBJ whole genome shotgun (WGS) entry which is preliminary data.</text>
</comment>
<name>A0A0H2KR60_9MICO</name>
<evidence type="ECO:0000313" key="10">
    <source>
        <dbReference type="EMBL" id="KLN36021.1"/>
    </source>
</evidence>
<evidence type="ECO:0000256" key="3">
    <source>
        <dbReference type="ARBA" id="ARBA00022692"/>
    </source>
</evidence>
<proteinExistence type="predicted"/>
<evidence type="ECO:0000256" key="1">
    <source>
        <dbReference type="ARBA" id="ARBA00004651"/>
    </source>
</evidence>
<evidence type="ECO:0000256" key="4">
    <source>
        <dbReference type="ARBA" id="ARBA00022989"/>
    </source>
</evidence>
<comment type="subcellular location">
    <subcellularLocation>
        <location evidence="1">Cell membrane</location>
        <topology evidence="1">Multi-pass membrane protein</topology>
    </subcellularLocation>
</comment>
<keyword evidence="11" id="KW-1185">Reference proteome</keyword>
<evidence type="ECO:0000256" key="7">
    <source>
        <dbReference type="SAM" id="Phobius"/>
    </source>
</evidence>
<organism evidence="10 11">
    <name type="scientific">Cellulosimicrobium funkei</name>
    <dbReference type="NCBI Taxonomy" id="264251"/>
    <lineage>
        <taxon>Bacteria</taxon>
        <taxon>Bacillati</taxon>
        <taxon>Actinomycetota</taxon>
        <taxon>Actinomycetes</taxon>
        <taxon>Micrococcales</taxon>
        <taxon>Promicromonosporaceae</taxon>
        <taxon>Cellulosimicrobium</taxon>
    </lineage>
</organism>
<keyword evidence="4 7" id="KW-1133">Transmembrane helix</keyword>
<sequence length="207" mass="20706">MTALLVTAWVLAAAAPWWAARAAVARRAVVVSRRAQSAAGRPDGARGDGEREARSGGRGRPDHTGTLETGVLLELLAAAVRSGAAVPRALDVVGSCVGGREGAGLRAAGAALLLGASWDAAWATAPPRLAVVQRALRPAWLHGAAPAPALRAAAQASRQDRTAAAKAAAARLAVHLVLPLGACFLPAFVLVGLVPVLVSLGSGLLGG</sequence>
<feature type="signal peptide" evidence="8">
    <location>
        <begin position="1"/>
        <end position="19"/>
    </location>
</feature>
<feature type="domain" description="Type II secretion system protein GspF" evidence="9">
    <location>
        <begin position="73"/>
        <end position="193"/>
    </location>
</feature>
<keyword evidence="3 7" id="KW-0812">Transmembrane</keyword>
<dbReference type="STRING" id="264251.FB00_03205"/>
<feature type="compositionally biased region" description="Basic and acidic residues" evidence="6">
    <location>
        <begin position="43"/>
        <end position="65"/>
    </location>
</feature>
<evidence type="ECO:0000256" key="2">
    <source>
        <dbReference type="ARBA" id="ARBA00022475"/>
    </source>
</evidence>
<evidence type="ECO:0000256" key="6">
    <source>
        <dbReference type="SAM" id="MobiDB-lite"/>
    </source>
</evidence>
<keyword evidence="8" id="KW-0732">Signal</keyword>
<dbReference type="EMBL" id="JNBQ01000002">
    <property type="protein sequence ID" value="KLN36021.1"/>
    <property type="molecule type" value="Genomic_DNA"/>
</dbReference>
<dbReference type="GO" id="GO:0005886">
    <property type="term" value="C:plasma membrane"/>
    <property type="evidence" value="ECO:0007669"/>
    <property type="project" value="UniProtKB-SubCell"/>
</dbReference>
<evidence type="ECO:0000256" key="5">
    <source>
        <dbReference type="ARBA" id="ARBA00023136"/>
    </source>
</evidence>
<feature type="chain" id="PRO_5038675368" description="Type II secretion system protein GspF domain-containing protein" evidence="8">
    <location>
        <begin position="20"/>
        <end position="207"/>
    </location>
</feature>
<dbReference type="AlphaFoldDB" id="A0A0H2KR60"/>
<gene>
    <name evidence="10" type="ORF">FB00_03205</name>
</gene>
<evidence type="ECO:0000256" key="8">
    <source>
        <dbReference type="SAM" id="SignalP"/>
    </source>
</evidence>
<keyword evidence="2" id="KW-1003">Cell membrane</keyword>
<dbReference type="Pfam" id="PF00482">
    <property type="entry name" value="T2SSF"/>
    <property type="match status" value="1"/>
</dbReference>
<feature type="transmembrane region" description="Helical" evidence="7">
    <location>
        <begin position="184"/>
        <end position="205"/>
    </location>
</feature>